<evidence type="ECO:0000256" key="4">
    <source>
        <dbReference type="ARBA" id="ARBA00011738"/>
    </source>
</evidence>
<keyword evidence="12" id="KW-1185">Reference proteome</keyword>
<comment type="subunit">
    <text evidence="4 9">Homodimer.</text>
</comment>
<dbReference type="EC" id="2.6.1.9" evidence="9"/>
<evidence type="ECO:0000256" key="7">
    <source>
        <dbReference type="ARBA" id="ARBA00022898"/>
    </source>
</evidence>
<dbReference type="GO" id="GO:0000105">
    <property type="term" value="P:L-histidine biosynthetic process"/>
    <property type="evidence" value="ECO:0007669"/>
    <property type="project" value="UniProtKB-UniRule"/>
</dbReference>
<protein>
    <recommendedName>
        <fullName evidence="9">Histidinol-phosphate aminotransferase</fullName>
        <ecNumber evidence="9">2.6.1.9</ecNumber>
    </recommendedName>
    <alternativeName>
        <fullName evidence="9">Imidazole acetol-phosphate transaminase</fullName>
    </alternativeName>
</protein>
<dbReference type="PANTHER" id="PTHR43643">
    <property type="entry name" value="HISTIDINOL-PHOSPHATE AMINOTRANSFERASE 2"/>
    <property type="match status" value="1"/>
</dbReference>
<reference evidence="12" key="1">
    <citation type="submission" date="2017-02" db="EMBL/GenBank/DDBJ databases">
        <title>Comparative genomics and description of representatives of a novel lineage of planctomycetes thriving in anoxic sediments.</title>
        <authorList>
            <person name="Spring S."/>
            <person name="Bunk B."/>
            <person name="Sproer C."/>
        </authorList>
    </citation>
    <scope>NUCLEOTIDE SEQUENCE [LARGE SCALE GENOMIC DNA]</scope>
    <source>
        <strain evidence="12">SM-Chi-D1</strain>
    </source>
</reference>
<accession>A0A1Q2MGI8</accession>
<dbReference type="GO" id="GO:0030170">
    <property type="term" value="F:pyridoxal phosphate binding"/>
    <property type="evidence" value="ECO:0007669"/>
    <property type="project" value="InterPro"/>
</dbReference>
<comment type="catalytic activity">
    <reaction evidence="8 9">
        <text>L-histidinol phosphate + 2-oxoglutarate = 3-(imidazol-4-yl)-2-oxopropyl phosphate + L-glutamate</text>
        <dbReference type="Rhea" id="RHEA:23744"/>
        <dbReference type="ChEBI" id="CHEBI:16810"/>
        <dbReference type="ChEBI" id="CHEBI:29985"/>
        <dbReference type="ChEBI" id="CHEBI:57766"/>
        <dbReference type="ChEBI" id="CHEBI:57980"/>
        <dbReference type="EC" id="2.6.1.9"/>
    </reaction>
</comment>
<dbReference type="STRING" id="1851148.SMSP2_02035"/>
<dbReference type="AlphaFoldDB" id="A0A1Q2MGI8"/>
<evidence type="ECO:0000256" key="9">
    <source>
        <dbReference type="HAMAP-Rule" id="MF_01023"/>
    </source>
</evidence>
<dbReference type="Proteomes" id="UP000188181">
    <property type="component" value="Chromosome"/>
</dbReference>
<dbReference type="OrthoDB" id="9813612at2"/>
<dbReference type="CDD" id="cd00609">
    <property type="entry name" value="AAT_like"/>
    <property type="match status" value="1"/>
</dbReference>
<keyword evidence="9" id="KW-0028">Amino-acid biosynthesis</keyword>
<dbReference type="KEGG" id="pbas:SMSP2_02035"/>
<evidence type="ECO:0000256" key="3">
    <source>
        <dbReference type="ARBA" id="ARBA00007970"/>
    </source>
</evidence>
<organism evidence="11 12">
    <name type="scientific">Limihaloglobus sulfuriphilus</name>
    <dbReference type="NCBI Taxonomy" id="1851148"/>
    <lineage>
        <taxon>Bacteria</taxon>
        <taxon>Pseudomonadati</taxon>
        <taxon>Planctomycetota</taxon>
        <taxon>Phycisphaerae</taxon>
        <taxon>Sedimentisphaerales</taxon>
        <taxon>Sedimentisphaeraceae</taxon>
        <taxon>Limihaloglobus</taxon>
    </lineage>
</organism>
<dbReference type="HAMAP" id="MF_01023">
    <property type="entry name" value="HisC_aminotrans_2"/>
    <property type="match status" value="1"/>
</dbReference>
<evidence type="ECO:0000256" key="6">
    <source>
        <dbReference type="ARBA" id="ARBA00022679"/>
    </source>
</evidence>
<keyword evidence="6 9" id="KW-0808">Transferase</keyword>
<keyword evidence="5 9" id="KW-0032">Aminotransferase</keyword>
<dbReference type="InterPro" id="IPR050106">
    <property type="entry name" value="HistidinolP_aminotransfase"/>
</dbReference>
<comment type="pathway">
    <text evidence="2 9">Amino-acid biosynthesis; L-histidine biosynthesis; L-histidine from 5-phospho-alpha-D-ribose 1-diphosphate: step 7/9.</text>
</comment>
<evidence type="ECO:0000256" key="2">
    <source>
        <dbReference type="ARBA" id="ARBA00005011"/>
    </source>
</evidence>
<feature type="modified residue" description="N6-(pyridoxal phosphate)lysine" evidence="9">
    <location>
        <position position="211"/>
    </location>
</feature>
<proteinExistence type="inferred from homology"/>
<keyword evidence="7 9" id="KW-0663">Pyridoxal phosphate</keyword>
<dbReference type="EMBL" id="CP019646">
    <property type="protein sequence ID" value="AQQ71658.1"/>
    <property type="molecule type" value="Genomic_DNA"/>
</dbReference>
<feature type="domain" description="Aminotransferase class I/classII large" evidence="10">
    <location>
        <begin position="24"/>
        <end position="345"/>
    </location>
</feature>
<comment type="similarity">
    <text evidence="3 9">Belongs to the class-II pyridoxal-phosphate-dependent aminotransferase family. Histidinol-phosphate aminotransferase subfamily.</text>
</comment>
<dbReference type="InterPro" id="IPR015422">
    <property type="entry name" value="PyrdxlP-dep_Trfase_small"/>
</dbReference>
<dbReference type="PANTHER" id="PTHR43643:SF3">
    <property type="entry name" value="HISTIDINOL-PHOSPHATE AMINOTRANSFERASE"/>
    <property type="match status" value="1"/>
</dbReference>
<dbReference type="InterPro" id="IPR015424">
    <property type="entry name" value="PyrdxlP-dep_Trfase"/>
</dbReference>
<evidence type="ECO:0000259" key="10">
    <source>
        <dbReference type="Pfam" id="PF00155"/>
    </source>
</evidence>
<comment type="cofactor">
    <cofactor evidence="1 9">
        <name>pyridoxal 5'-phosphate</name>
        <dbReference type="ChEBI" id="CHEBI:597326"/>
    </cofactor>
</comment>
<dbReference type="RefSeq" id="WP_146683819.1">
    <property type="nucleotide sequence ID" value="NZ_CP019646.1"/>
</dbReference>
<dbReference type="GO" id="GO:0004400">
    <property type="term" value="F:histidinol-phosphate transaminase activity"/>
    <property type="evidence" value="ECO:0007669"/>
    <property type="project" value="UniProtKB-UniRule"/>
</dbReference>
<sequence length="349" mass="38558">MAYFRSNIEAAAGYVPGFQPENPDVVKLNTNENPYPPSPKVLEALAAIDPEKLRRYPRPLGDEFRKSAAAVLDVKPENIICTNGGDDLLTICLRSFCDGGRPLVYASPTYTLYRVLAQIQDCRVIEVPFTDKGGLQTEQLASQNAGMVIVCNPNAPTGAFIPPAQIEELAQKLNGRSVLLVDEAYVDFAEDNCVSLVKKYNNVIILRSMSKGYSLAGIRFGFGIADESLISGMLKVKDSYNVDTLAQTAANAAIQDRQYFKKNVAGIIEQREWLAQQLRGLGFDVPQSSTNFLFVKPAGGDAETIYKKLCDKNIYVRYFSDPEISERLRITVGTARQNEKLIEALKNIL</sequence>
<dbReference type="InterPro" id="IPR004839">
    <property type="entry name" value="Aminotransferase_I/II_large"/>
</dbReference>
<evidence type="ECO:0000313" key="12">
    <source>
        <dbReference type="Proteomes" id="UP000188181"/>
    </source>
</evidence>
<evidence type="ECO:0000256" key="1">
    <source>
        <dbReference type="ARBA" id="ARBA00001933"/>
    </source>
</evidence>
<evidence type="ECO:0000313" key="11">
    <source>
        <dbReference type="EMBL" id="AQQ71658.1"/>
    </source>
</evidence>
<gene>
    <name evidence="9 11" type="primary">hisC</name>
    <name evidence="11" type="ORF">SMSP2_02035</name>
</gene>
<dbReference type="SUPFAM" id="SSF53383">
    <property type="entry name" value="PLP-dependent transferases"/>
    <property type="match status" value="1"/>
</dbReference>
<dbReference type="NCBIfam" id="TIGR01141">
    <property type="entry name" value="hisC"/>
    <property type="match status" value="1"/>
</dbReference>
<name>A0A1Q2MGI8_9BACT</name>
<dbReference type="Gene3D" id="3.90.1150.10">
    <property type="entry name" value="Aspartate Aminotransferase, domain 1"/>
    <property type="match status" value="1"/>
</dbReference>
<dbReference type="UniPathway" id="UPA00031">
    <property type="reaction ID" value="UER00012"/>
</dbReference>
<dbReference type="InterPro" id="IPR015421">
    <property type="entry name" value="PyrdxlP-dep_Trfase_major"/>
</dbReference>
<dbReference type="Pfam" id="PF00155">
    <property type="entry name" value="Aminotran_1_2"/>
    <property type="match status" value="1"/>
</dbReference>
<dbReference type="Gene3D" id="3.40.640.10">
    <property type="entry name" value="Type I PLP-dependent aspartate aminotransferase-like (Major domain)"/>
    <property type="match status" value="1"/>
</dbReference>
<keyword evidence="9" id="KW-0368">Histidine biosynthesis</keyword>
<dbReference type="InterPro" id="IPR005861">
    <property type="entry name" value="HisP_aminotrans"/>
</dbReference>
<evidence type="ECO:0000256" key="5">
    <source>
        <dbReference type="ARBA" id="ARBA00022576"/>
    </source>
</evidence>
<evidence type="ECO:0000256" key="8">
    <source>
        <dbReference type="ARBA" id="ARBA00047481"/>
    </source>
</evidence>